<comment type="caution">
    <text evidence="7">The sequence shown here is derived from an EMBL/GenBank/DDBJ whole genome shotgun (WGS) entry which is preliminary data.</text>
</comment>
<evidence type="ECO:0000256" key="2">
    <source>
        <dbReference type="ARBA" id="ARBA00022475"/>
    </source>
</evidence>
<keyword evidence="3 6" id="KW-0812">Transmembrane</keyword>
<feature type="transmembrane region" description="Helical" evidence="6">
    <location>
        <begin position="237"/>
        <end position="258"/>
    </location>
</feature>
<dbReference type="InterPro" id="IPR022791">
    <property type="entry name" value="L-PG_synthase/AglD"/>
</dbReference>
<dbReference type="RefSeq" id="WP_239361520.1">
    <property type="nucleotide sequence ID" value="NZ_JAKREW010000001.1"/>
</dbReference>
<keyword evidence="4 6" id="KW-1133">Transmembrane helix</keyword>
<protein>
    <submittedName>
        <fullName evidence="7">Lysylphosphatidylglycerol synthase domain-containing protein</fullName>
    </submittedName>
</protein>
<feature type="transmembrane region" description="Helical" evidence="6">
    <location>
        <begin position="44"/>
        <end position="64"/>
    </location>
</feature>
<evidence type="ECO:0000256" key="1">
    <source>
        <dbReference type="ARBA" id="ARBA00004651"/>
    </source>
</evidence>
<feature type="transmembrane region" description="Helical" evidence="6">
    <location>
        <begin position="208"/>
        <end position="230"/>
    </location>
</feature>
<evidence type="ECO:0000313" key="7">
    <source>
        <dbReference type="EMBL" id="MCG7503672.1"/>
    </source>
</evidence>
<feature type="transmembrane region" description="Helical" evidence="6">
    <location>
        <begin position="120"/>
        <end position="146"/>
    </location>
</feature>
<feature type="transmembrane region" description="Helical" evidence="6">
    <location>
        <begin position="167"/>
        <end position="188"/>
    </location>
</feature>
<name>A0ABS9Q8C8_9HYPH</name>
<reference evidence="7 8" key="1">
    <citation type="submission" date="2022-02" db="EMBL/GenBank/DDBJ databases">
        <title>Draft genome sequence of Mezorhizobium retamae strain IRAMC:0171 isolated from Retama raetam nodules.</title>
        <authorList>
            <person name="Bengaied R."/>
            <person name="Sbissi I."/>
            <person name="Huber K."/>
            <person name="Ghodbane F."/>
            <person name="Nouioui I."/>
            <person name="Tarhouni M."/>
            <person name="Gtari M."/>
        </authorList>
    </citation>
    <scope>NUCLEOTIDE SEQUENCE [LARGE SCALE GENOMIC DNA]</scope>
    <source>
        <strain evidence="7 8">IRAMC:0171</strain>
    </source>
</reference>
<feature type="transmembrane region" description="Helical" evidence="6">
    <location>
        <begin position="76"/>
        <end position="100"/>
    </location>
</feature>
<evidence type="ECO:0000256" key="3">
    <source>
        <dbReference type="ARBA" id="ARBA00022692"/>
    </source>
</evidence>
<evidence type="ECO:0000313" key="8">
    <source>
        <dbReference type="Proteomes" id="UP001201701"/>
    </source>
</evidence>
<sequence>MNLRRFIWPVIGLAAVAFSVWVLFNELRGISLDDVWASLAAIRWTHWLLAALSSVVAYAALAGYDHIALMHLEKRVSWLFVTLCSFTTYALSHNIGGSVFSGAVIRYRAYATRGLSGQQVGVLVAICWITFVLSSILLGGIVLILIPDLFDRFADVSVFKEVGYGGLSAGAGIAMILLVVAYVFGSWLHLKPLKIGSIQIHYPRLPIVARQLVIGPLEILAAGAILYFALPVENNPGYLVVFAIFLVAFSAAQISHAPGGLGVFEVVFLAGLPQMDQAGVIAALLVFRMFYLIIPLVLALIVVLLFERSQFGRAAN</sequence>
<dbReference type="EMBL" id="JAKREW010000001">
    <property type="protein sequence ID" value="MCG7503672.1"/>
    <property type="molecule type" value="Genomic_DNA"/>
</dbReference>
<keyword evidence="8" id="KW-1185">Reference proteome</keyword>
<evidence type="ECO:0000256" key="5">
    <source>
        <dbReference type="ARBA" id="ARBA00023136"/>
    </source>
</evidence>
<keyword evidence="2" id="KW-1003">Cell membrane</keyword>
<dbReference type="Pfam" id="PF03706">
    <property type="entry name" value="LPG_synthase_TM"/>
    <property type="match status" value="1"/>
</dbReference>
<gene>
    <name evidence="7" type="ORF">L4923_01420</name>
</gene>
<feature type="transmembrane region" description="Helical" evidence="6">
    <location>
        <begin position="7"/>
        <end position="24"/>
    </location>
</feature>
<feature type="transmembrane region" description="Helical" evidence="6">
    <location>
        <begin position="278"/>
        <end position="306"/>
    </location>
</feature>
<organism evidence="7 8">
    <name type="scientific">Mesorhizobium retamae</name>
    <dbReference type="NCBI Taxonomy" id="2912854"/>
    <lineage>
        <taxon>Bacteria</taxon>
        <taxon>Pseudomonadati</taxon>
        <taxon>Pseudomonadota</taxon>
        <taxon>Alphaproteobacteria</taxon>
        <taxon>Hyphomicrobiales</taxon>
        <taxon>Phyllobacteriaceae</taxon>
        <taxon>Mesorhizobium</taxon>
    </lineage>
</organism>
<proteinExistence type="predicted"/>
<dbReference type="Proteomes" id="UP001201701">
    <property type="component" value="Unassembled WGS sequence"/>
</dbReference>
<keyword evidence="5 6" id="KW-0472">Membrane</keyword>
<evidence type="ECO:0000256" key="4">
    <source>
        <dbReference type="ARBA" id="ARBA00022989"/>
    </source>
</evidence>
<evidence type="ECO:0000256" key="6">
    <source>
        <dbReference type="SAM" id="Phobius"/>
    </source>
</evidence>
<comment type="subcellular location">
    <subcellularLocation>
        <location evidence="1">Cell membrane</location>
        <topology evidence="1">Multi-pass membrane protein</topology>
    </subcellularLocation>
</comment>
<accession>A0ABS9Q8C8</accession>